<gene>
    <name evidence="2" type="ORF">SAMN04487959_11928</name>
</gene>
<name>A0A1I3FL04_9GAMM</name>
<organism evidence="2 3">
    <name type="scientific">Modicisalibacter xianhensis</name>
    <dbReference type="NCBI Taxonomy" id="442341"/>
    <lineage>
        <taxon>Bacteria</taxon>
        <taxon>Pseudomonadati</taxon>
        <taxon>Pseudomonadota</taxon>
        <taxon>Gammaproteobacteria</taxon>
        <taxon>Oceanospirillales</taxon>
        <taxon>Halomonadaceae</taxon>
        <taxon>Modicisalibacter</taxon>
    </lineage>
</organism>
<sequence>MHNPVSSRALLGSLLLGASLAMPALAEADLYVAVGKNNESQTSLKLELDREYSLAQWQPGLSLRLAGGVLLLPGDESDDNAALIVTPAFRYTFADTATQPFVEAGVGGALFLDTRYEGRNLSTAFQFEDRIAAGLHVGRGEVALAFTHYSNADIKKPNNGLDMVTLGYRHPL</sequence>
<dbReference type="Proteomes" id="UP000199040">
    <property type="component" value="Unassembled WGS sequence"/>
</dbReference>
<evidence type="ECO:0000313" key="2">
    <source>
        <dbReference type="EMBL" id="SFI11850.1"/>
    </source>
</evidence>
<dbReference type="RefSeq" id="WP_092849792.1">
    <property type="nucleotide sequence ID" value="NZ_FOPY01000019.1"/>
</dbReference>
<dbReference type="Gene3D" id="2.40.160.20">
    <property type="match status" value="1"/>
</dbReference>
<keyword evidence="3" id="KW-1185">Reference proteome</keyword>
<dbReference type="InterPro" id="IPR018550">
    <property type="entry name" value="Lipid-A_deacylase-rel"/>
</dbReference>
<feature type="signal peptide" evidence="1">
    <location>
        <begin position="1"/>
        <end position="26"/>
    </location>
</feature>
<keyword evidence="1" id="KW-0732">Signal</keyword>
<evidence type="ECO:0000256" key="1">
    <source>
        <dbReference type="SAM" id="SignalP"/>
    </source>
</evidence>
<dbReference type="EMBL" id="FOPY01000019">
    <property type="protein sequence ID" value="SFI11850.1"/>
    <property type="molecule type" value="Genomic_DNA"/>
</dbReference>
<protein>
    <submittedName>
        <fullName evidence="2">Lipid A 3-O-deacylase</fullName>
    </submittedName>
</protein>
<dbReference type="Pfam" id="PF09411">
    <property type="entry name" value="PagL"/>
    <property type="match status" value="1"/>
</dbReference>
<proteinExistence type="predicted"/>
<dbReference type="AlphaFoldDB" id="A0A1I3FL04"/>
<evidence type="ECO:0000313" key="3">
    <source>
        <dbReference type="Proteomes" id="UP000199040"/>
    </source>
</evidence>
<feature type="chain" id="PRO_5011790476" evidence="1">
    <location>
        <begin position="27"/>
        <end position="172"/>
    </location>
</feature>
<accession>A0A1I3FL04</accession>
<reference evidence="2 3" key="1">
    <citation type="submission" date="2016-10" db="EMBL/GenBank/DDBJ databases">
        <authorList>
            <person name="de Groot N.N."/>
        </authorList>
    </citation>
    <scope>NUCLEOTIDE SEQUENCE [LARGE SCALE GENOMIC DNA]</scope>
    <source>
        <strain evidence="2 3">CGMCC 1.6848</strain>
    </source>
</reference>
<dbReference type="STRING" id="442341.SAMN04487959_11928"/>